<dbReference type="Proteomes" id="UP000235965">
    <property type="component" value="Unassembled WGS sequence"/>
</dbReference>
<keyword evidence="3" id="KW-1185">Reference proteome</keyword>
<dbReference type="InterPro" id="IPR005055">
    <property type="entry name" value="A10/PebIII"/>
</dbReference>
<dbReference type="OrthoDB" id="6355718at2759"/>
<dbReference type="SUPFAM" id="SSF100910">
    <property type="entry name" value="Chemosensory protein Csp2"/>
    <property type="match status" value="1"/>
</dbReference>
<dbReference type="AlphaFoldDB" id="A0A2J7QZ66"/>
<dbReference type="InParanoid" id="A0A2J7QZ66"/>
<comment type="caution">
    <text evidence="2">The sequence shown here is derived from an EMBL/GenBank/DDBJ whole genome shotgun (WGS) entry which is preliminary data.</text>
</comment>
<name>A0A2J7QZ66_9NEOP</name>
<organism evidence="2 3">
    <name type="scientific">Cryptotermes secundus</name>
    <dbReference type="NCBI Taxonomy" id="105785"/>
    <lineage>
        <taxon>Eukaryota</taxon>
        <taxon>Metazoa</taxon>
        <taxon>Ecdysozoa</taxon>
        <taxon>Arthropoda</taxon>
        <taxon>Hexapoda</taxon>
        <taxon>Insecta</taxon>
        <taxon>Pterygota</taxon>
        <taxon>Neoptera</taxon>
        <taxon>Polyneoptera</taxon>
        <taxon>Dictyoptera</taxon>
        <taxon>Blattodea</taxon>
        <taxon>Blattoidea</taxon>
        <taxon>Termitoidae</taxon>
        <taxon>Kalotermitidae</taxon>
        <taxon>Cryptotermitinae</taxon>
        <taxon>Cryptotermes</taxon>
    </lineage>
</organism>
<sequence>MALDSCTQTAALRCALIVVCLFAVVALSGPQDERRPKISDEALERALNDKRYLQRQLKCALGEASCDPVGRRLKTLAPLVLRGSCPQCTPDEMRQIQRTLSHIQRNYPKEWNKIVKQYAGV</sequence>
<dbReference type="FunCoup" id="A0A2J7QZ66">
    <property type="interactions" value="21"/>
</dbReference>
<evidence type="ECO:0000313" key="3">
    <source>
        <dbReference type="Proteomes" id="UP000235965"/>
    </source>
</evidence>
<gene>
    <name evidence="2" type="ORF">B7P43_G06733</name>
</gene>
<dbReference type="EMBL" id="NEVH01009073">
    <property type="protein sequence ID" value="PNF33872.1"/>
    <property type="molecule type" value="Genomic_DNA"/>
</dbReference>
<dbReference type="Pfam" id="PF03392">
    <property type="entry name" value="OS-D"/>
    <property type="match status" value="1"/>
</dbReference>
<accession>A0A2J7QZ66</accession>
<protein>
    <recommendedName>
        <fullName evidence="4">Chemosensory protein</fullName>
    </recommendedName>
</protein>
<reference evidence="2 3" key="1">
    <citation type="submission" date="2017-12" db="EMBL/GenBank/DDBJ databases">
        <title>Hemimetabolous genomes reveal molecular basis of termite eusociality.</title>
        <authorList>
            <person name="Harrison M.C."/>
            <person name="Jongepier E."/>
            <person name="Robertson H.M."/>
            <person name="Arning N."/>
            <person name="Bitard-Feildel T."/>
            <person name="Chao H."/>
            <person name="Childers C.P."/>
            <person name="Dinh H."/>
            <person name="Doddapaneni H."/>
            <person name="Dugan S."/>
            <person name="Gowin J."/>
            <person name="Greiner C."/>
            <person name="Han Y."/>
            <person name="Hu H."/>
            <person name="Hughes D.S.T."/>
            <person name="Huylmans A.-K."/>
            <person name="Kemena C."/>
            <person name="Kremer L.P.M."/>
            <person name="Lee S.L."/>
            <person name="Lopez-Ezquerra A."/>
            <person name="Mallet L."/>
            <person name="Monroy-Kuhn J.M."/>
            <person name="Moser A."/>
            <person name="Murali S.C."/>
            <person name="Muzny D.M."/>
            <person name="Otani S."/>
            <person name="Piulachs M.-D."/>
            <person name="Poelchau M."/>
            <person name="Qu J."/>
            <person name="Schaub F."/>
            <person name="Wada-Katsumata A."/>
            <person name="Worley K.C."/>
            <person name="Xie Q."/>
            <person name="Ylla G."/>
            <person name="Poulsen M."/>
            <person name="Gibbs R.A."/>
            <person name="Schal C."/>
            <person name="Richards S."/>
            <person name="Belles X."/>
            <person name="Korb J."/>
            <person name="Bornberg-Bauer E."/>
        </authorList>
    </citation>
    <scope>NUCLEOTIDE SEQUENCE [LARGE SCALE GENOMIC DNA]</scope>
    <source>
        <tissue evidence="2">Whole body</tissue>
    </source>
</reference>
<feature type="signal peptide" evidence="1">
    <location>
        <begin position="1"/>
        <end position="28"/>
    </location>
</feature>
<evidence type="ECO:0008006" key="4">
    <source>
        <dbReference type="Google" id="ProtNLM"/>
    </source>
</evidence>
<dbReference type="PANTHER" id="PTHR11257">
    <property type="entry name" value="CHEMOSENSORY PROTEIN-RELATED"/>
    <property type="match status" value="1"/>
</dbReference>
<dbReference type="PANTHER" id="PTHR11257:SF11">
    <property type="entry name" value="CHEMOSENSORY PROTEIN 17"/>
    <property type="match status" value="1"/>
</dbReference>
<dbReference type="InterPro" id="IPR036682">
    <property type="entry name" value="OS_D_A10/PebIII_sf"/>
</dbReference>
<keyword evidence="1" id="KW-0732">Signal</keyword>
<evidence type="ECO:0000256" key="1">
    <source>
        <dbReference type="SAM" id="SignalP"/>
    </source>
</evidence>
<proteinExistence type="predicted"/>
<dbReference type="Gene3D" id="1.10.2080.10">
    <property type="entry name" value="Insect odorant-binding protein A10/Ejaculatory bulb-specific protein 3"/>
    <property type="match status" value="1"/>
</dbReference>
<feature type="chain" id="PRO_5014329738" description="Chemosensory protein" evidence="1">
    <location>
        <begin position="29"/>
        <end position="121"/>
    </location>
</feature>
<evidence type="ECO:0000313" key="2">
    <source>
        <dbReference type="EMBL" id="PNF33872.1"/>
    </source>
</evidence>